<evidence type="ECO:0000256" key="7">
    <source>
        <dbReference type="ARBA" id="ARBA00022691"/>
    </source>
</evidence>
<keyword evidence="5" id="KW-0489">Methyltransferase</keyword>
<keyword evidence="8" id="KW-0699">rRNA-binding</keyword>
<dbReference type="InterPro" id="IPR029026">
    <property type="entry name" value="tRNA_m1G_MTases_N"/>
</dbReference>
<dbReference type="InterPro" id="IPR005304">
    <property type="entry name" value="Rbsml_bgen_MeTrfase_EMG1/NEP1"/>
</dbReference>
<organism evidence="15">
    <name type="scientific">Cuerna arida</name>
    <dbReference type="NCBI Taxonomy" id="1464854"/>
    <lineage>
        <taxon>Eukaryota</taxon>
        <taxon>Metazoa</taxon>
        <taxon>Ecdysozoa</taxon>
        <taxon>Arthropoda</taxon>
        <taxon>Hexapoda</taxon>
        <taxon>Insecta</taxon>
        <taxon>Pterygota</taxon>
        <taxon>Neoptera</taxon>
        <taxon>Paraneoptera</taxon>
        <taxon>Hemiptera</taxon>
        <taxon>Auchenorrhyncha</taxon>
        <taxon>Membracoidea</taxon>
        <taxon>Cicadellidae</taxon>
        <taxon>Cicadellinae</taxon>
        <taxon>Proconiini</taxon>
        <taxon>Cuerna</taxon>
    </lineage>
</organism>
<dbReference type="AlphaFoldDB" id="A0A1B6F7Y0"/>
<dbReference type="PANTHER" id="PTHR12636:SF5">
    <property type="entry name" value="RIBOSOMAL RNA SMALL SUBUNIT METHYLTRANSFERASE NEP1"/>
    <property type="match status" value="1"/>
</dbReference>
<evidence type="ECO:0000256" key="11">
    <source>
        <dbReference type="ARBA" id="ARBA00050871"/>
    </source>
</evidence>
<evidence type="ECO:0000256" key="13">
    <source>
        <dbReference type="ARBA" id="ARBA00081469"/>
    </source>
</evidence>
<keyword evidence="10" id="KW-0539">Nucleus</keyword>
<comment type="subcellular location">
    <subcellularLocation>
        <location evidence="1">Nucleus</location>
        <location evidence="1">Nucleolus</location>
    </subcellularLocation>
</comment>
<dbReference type="GO" id="GO:0070475">
    <property type="term" value="P:rRNA base methylation"/>
    <property type="evidence" value="ECO:0007669"/>
    <property type="project" value="InterPro"/>
</dbReference>
<protein>
    <recommendedName>
        <fullName evidence="13">18S rRNA (pseudouridine-N1)-methyltransferase</fullName>
    </recommendedName>
</protein>
<name>A0A1B6F7Y0_9HEMI</name>
<evidence type="ECO:0000256" key="4">
    <source>
        <dbReference type="ARBA" id="ARBA00022552"/>
    </source>
</evidence>
<dbReference type="GO" id="GO:0032040">
    <property type="term" value="C:small-subunit processome"/>
    <property type="evidence" value="ECO:0007669"/>
    <property type="project" value="TreeGrafter"/>
</dbReference>
<evidence type="ECO:0000256" key="12">
    <source>
        <dbReference type="ARBA" id="ARBA00053784"/>
    </source>
</evidence>
<dbReference type="PANTHER" id="PTHR12636">
    <property type="entry name" value="NEP1/MRA1"/>
    <property type="match status" value="1"/>
</dbReference>
<sequence length="237" mass="26736">MGKGNKRKQREDNEREFDPAPKHLSIAHIKNQDKRLIIILEQAQLESVKVGNTFQLLNCDDHEGMLKKYDRLPGSVRPDITHQCLMMLLDSPLNRAGLLQVYVHTENNVLIEINPQVRIPRTFKRFCGLMVQLLHKFSIRATENSMKLLKVIKNPVTDHLPVGCRKIGTSFSAEKVINPRDLVPSDDPITIVVGAIARGQVRADYVEETISISNYPLSAALTCSKLCSAFEEVWGVL</sequence>
<evidence type="ECO:0000256" key="3">
    <source>
        <dbReference type="ARBA" id="ARBA00022517"/>
    </source>
</evidence>
<dbReference type="Pfam" id="PF03587">
    <property type="entry name" value="EMG1"/>
    <property type="match status" value="1"/>
</dbReference>
<evidence type="ECO:0000256" key="10">
    <source>
        <dbReference type="ARBA" id="ARBA00023242"/>
    </source>
</evidence>
<accession>A0A1B6F7Y0</accession>
<dbReference type="GO" id="GO:0070037">
    <property type="term" value="F:rRNA (pseudouridine) methyltransferase activity"/>
    <property type="evidence" value="ECO:0007669"/>
    <property type="project" value="InterPro"/>
</dbReference>
<evidence type="ECO:0000256" key="5">
    <source>
        <dbReference type="ARBA" id="ARBA00022603"/>
    </source>
</evidence>
<evidence type="ECO:0000256" key="6">
    <source>
        <dbReference type="ARBA" id="ARBA00022679"/>
    </source>
</evidence>
<keyword evidence="9" id="KW-0694">RNA-binding</keyword>
<dbReference type="Gene3D" id="3.40.1280.10">
    <property type="match status" value="1"/>
</dbReference>
<comment type="catalytic activity">
    <reaction evidence="11">
        <text>a pseudouridine in rRNA + S-adenosyl-L-methionine = an N(1)-methylpseudouridine in rRNA + S-adenosyl-L-homocysteine + H(+)</text>
        <dbReference type="Rhea" id="RHEA:46696"/>
        <dbReference type="Rhea" id="RHEA-COMP:11634"/>
        <dbReference type="Rhea" id="RHEA-COMP:13933"/>
        <dbReference type="ChEBI" id="CHEBI:15378"/>
        <dbReference type="ChEBI" id="CHEBI:57856"/>
        <dbReference type="ChEBI" id="CHEBI:59789"/>
        <dbReference type="ChEBI" id="CHEBI:65314"/>
        <dbReference type="ChEBI" id="CHEBI:74890"/>
    </reaction>
</comment>
<dbReference type="GO" id="GO:0019843">
    <property type="term" value="F:rRNA binding"/>
    <property type="evidence" value="ECO:0007669"/>
    <property type="project" value="UniProtKB-KW"/>
</dbReference>
<feature type="compositionally biased region" description="Basic and acidic residues" evidence="14">
    <location>
        <begin position="9"/>
        <end position="21"/>
    </location>
</feature>
<gene>
    <name evidence="15" type="ORF">g.12812</name>
</gene>
<keyword evidence="7" id="KW-0949">S-adenosyl-L-methionine</keyword>
<dbReference type="FunFam" id="3.40.1280.10:FF:000003">
    <property type="entry name" value="Ribosomal RNA small subunit methyltransferase"/>
    <property type="match status" value="1"/>
</dbReference>
<reference evidence="15" key="1">
    <citation type="submission" date="2015-11" db="EMBL/GenBank/DDBJ databases">
        <title>De novo transcriptome assembly of four potential Pierce s Disease insect vectors from Arizona vineyards.</title>
        <authorList>
            <person name="Tassone E.E."/>
        </authorList>
    </citation>
    <scope>NUCLEOTIDE SEQUENCE</scope>
</reference>
<proteinExistence type="inferred from homology"/>
<evidence type="ECO:0000256" key="14">
    <source>
        <dbReference type="SAM" id="MobiDB-lite"/>
    </source>
</evidence>
<evidence type="ECO:0000256" key="1">
    <source>
        <dbReference type="ARBA" id="ARBA00004604"/>
    </source>
</evidence>
<keyword evidence="6" id="KW-0808">Transferase</keyword>
<comment type="function">
    <text evidence="12">S-adenosyl-L-methionine-dependent pseudouridine N(1)-methyltransferase that methylates a pseudouridine in 18S rRNA. Involved the biosynthesis of the hypermodified N1-methyl-N3-(3-amino-3-carboxypropyl) pseudouridine (m1acp3-Psi) conserved in eukaryotic 18S rRNA. Also has an essential role in 40S ribosomal subunit biogenesis independent on its methyltransferase activity, facilitating the incorporation of ribosomal protein S19 during the formation of pre-ribosomes.</text>
</comment>
<comment type="similarity">
    <text evidence="2">Belongs to the class IV-like SAM-binding methyltransferase superfamily. RNA methyltransferase NEP1 family.</text>
</comment>
<dbReference type="SUPFAM" id="SSF75217">
    <property type="entry name" value="alpha/beta knot"/>
    <property type="match status" value="1"/>
</dbReference>
<dbReference type="CDD" id="cd18088">
    <property type="entry name" value="Nep1-like"/>
    <property type="match status" value="1"/>
</dbReference>
<dbReference type="InterPro" id="IPR029028">
    <property type="entry name" value="Alpha/beta_knot_MTases"/>
</dbReference>
<keyword evidence="4" id="KW-0698">rRNA processing</keyword>
<evidence type="ECO:0000313" key="15">
    <source>
        <dbReference type="EMBL" id="JAS46332.1"/>
    </source>
</evidence>
<dbReference type="EMBL" id="GECZ01023437">
    <property type="protein sequence ID" value="JAS46332.1"/>
    <property type="molecule type" value="Transcribed_RNA"/>
</dbReference>
<keyword evidence="3" id="KW-0690">Ribosome biogenesis</keyword>
<evidence type="ECO:0000256" key="9">
    <source>
        <dbReference type="ARBA" id="ARBA00022884"/>
    </source>
</evidence>
<evidence type="ECO:0000256" key="8">
    <source>
        <dbReference type="ARBA" id="ARBA00022730"/>
    </source>
</evidence>
<evidence type="ECO:0000256" key="2">
    <source>
        <dbReference type="ARBA" id="ARBA00008115"/>
    </source>
</evidence>
<feature type="region of interest" description="Disordered" evidence="14">
    <location>
        <begin position="1"/>
        <end position="21"/>
    </location>
</feature>